<dbReference type="SMART" id="SM00181">
    <property type="entry name" value="EGF"/>
    <property type="match status" value="8"/>
</dbReference>
<feature type="domain" description="EGF-like" evidence="1">
    <location>
        <begin position="466"/>
        <end position="495"/>
    </location>
</feature>
<evidence type="ECO:0000313" key="2">
    <source>
        <dbReference type="EMBL" id="EST42984.1"/>
    </source>
</evidence>
<dbReference type="PANTHER" id="PTHR45756:SF1">
    <property type="entry name" value="PROTEIN KINASE DOMAIN CONTAINING PROTEIN"/>
    <property type="match status" value="1"/>
</dbReference>
<feature type="domain" description="EGF-like" evidence="1">
    <location>
        <begin position="428"/>
        <end position="465"/>
    </location>
</feature>
<feature type="domain" description="EGF-like" evidence="1">
    <location>
        <begin position="305"/>
        <end position="334"/>
    </location>
</feature>
<evidence type="ECO:0000259" key="1">
    <source>
        <dbReference type="SMART" id="SM00181"/>
    </source>
</evidence>
<dbReference type="Gene3D" id="2.10.220.10">
    <property type="entry name" value="Hormone Receptor, Insulin-like Growth Factor Receptor 1, Chain A, domain 2"/>
    <property type="match status" value="2"/>
</dbReference>
<feature type="domain" description="EGF-like" evidence="1">
    <location>
        <begin position="387"/>
        <end position="417"/>
    </location>
</feature>
<dbReference type="InterPro" id="IPR009030">
    <property type="entry name" value="Growth_fac_rcpt_cys_sf"/>
</dbReference>
<feature type="domain" description="EGF-like" evidence="1">
    <location>
        <begin position="204"/>
        <end position="242"/>
    </location>
</feature>
<dbReference type="VEuPathDB" id="GiardiaDB:SS50377_21639"/>
<name>V6LQF0_9EUKA</name>
<feature type="domain" description="EGF-like" evidence="1">
    <location>
        <begin position="135"/>
        <end position="166"/>
    </location>
</feature>
<dbReference type="InterPro" id="IPR053215">
    <property type="entry name" value="TKL_Ser/Thr_kinase"/>
</dbReference>
<dbReference type="SUPFAM" id="SSF57184">
    <property type="entry name" value="Growth factor receptor domain"/>
    <property type="match status" value="3"/>
</dbReference>
<protein>
    <submittedName>
        <fullName evidence="2">Cysteine-rich protein</fullName>
    </submittedName>
</protein>
<accession>V6LQF0</accession>
<sequence>MTDTGTCSNAVFNCKAGYFCPAEDSTTVECQPCQEYMEYGQSCYCEDTKPIKNCQACTGKQCSTCVRNTFLQNDKCINCPLYCDTCANANSCITCSEGYEKNPYTGLCELSCKSEDGCLPVGLYFGDPSTQMSIPCIANCIICSSTTTCDFCHPKGFVITLTGQCTKKCDDIQDGYYCEDGVAKLCDDDLTAECTCGNASYCASCHSTGKRCEKCLPNMNFNTSGECAVCYDGFSLESSQCMPCTGSQSSPCTCKTAENCSTCDTDTGKCKTCQGNYDVKGEIPCQNCLPGFYKQNSALGDICISCLGNCKTCSSYSTCTVCNDEYVLQSGKCEKTCKVGDGSCAMNQICATICKDCTGNCATCKGSVDKCVTCKSGFILENNKCTACGKDCLNCDGDKSKCNLCKDGFINFDGRCSICIGNTTQKCKCGMAENCATCGDKNSNVCGNCLPGFFKGADAGNNTCKACDEKCATCISENTCSSCKNGDILSGNSCAACTTIQTTACICKDATNCQTCDSTDMSKCKT</sequence>
<feature type="domain" description="EGF-like" evidence="1">
    <location>
        <begin position="78"/>
        <end position="109"/>
    </location>
</feature>
<dbReference type="EMBL" id="KI546148">
    <property type="protein sequence ID" value="EST42984.1"/>
    <property type="molecule type" value="Genomic_DNA"/>
</dbReference>
<feature type="domain" description="EGF-like" evidence="1">
    <location>
        <begin position="356"/>
        <end position="386"/>
    </location>
</feature>
<dbReference type="InterPro" id="IPR000742">
    <property type="entry name" value="EGF"/>
</dbReference>
<gene>
    <name evidence="2" type="ORF">SS50377_17382</name>
</gene>
<dbReference type="InterPro" id="IPR006212">
    <property type="entry name" value="Furin_repeat"/>
</dbReference>
<dbReference type="AlphaFoldDB" id="V6LQF0"/>
<reference evidence="2" key="1">
    <citation type="journal article" date="2014" name="PLoS Genet.">
        <title>The Genome of Spironucleus salmonicida Highlights a Fish Pathogen Adapted to Fluctuating Environments.</title>
        <authorList>
            <person name="Xu F."/>
            <person name="Jerlstrom-Hultqvist J."/>
            <person name="Einarsson E."/>
            <person name="Astvaldsson A."/>
            <person name="Svard S.G."/>
            <person name="Andersson J.O."/>
        </authorList>
    </citation>
    <scope>NUCLEOTIDE SEQUENCE</scope>
</reference>
<dbReference type="PANTHER" id="PTHR45756">
    <property type="entry name" value="PALMITOYLTRANSFERASE"/>
    <property type="match status" value="1"/>
</dbReference>
<proteinExistence type="predicted"/>
<organism evidence="2">
    <name type="scientific">Spironucleus salmonicida</name>
    <dbReference type="NCBI Taxonomy" id="348837"/>
    <lineage>
        <taxon>Eukaryota</taxon>
        <taxon>Metamonada</taxon>
        <taxon>Diplomonadida</taxon>
        <taxon>Hexamitidae</taxon>
        <taxon>Hexamitinae</taxon>
        <taxon>Spironucleus</taxon>
    </lineage>
</organism>
<dbReference type="SMART" id="SM00261">
    <property type="entry name" value="FU"/>
    <property type="match status" value="6"/>
</dbReference>